<protein>
    <submittedName>
        <fullName evidence="1">Uncharacterized protein</fullName>
    </submittedName>
</protein>
<sequence length="298" mass="33507">MVKGCHQRRWLEGVTGDDSMKEMTKKMTGKKAEMDMESIFDEFINYEDQTTHLSFLHNHRYHFTTHGNKKQPHFLFQNSTMVMKNETDKLITAARKVAAVNEVHYRGVRKRPWGRYAAEIRDPGTKTRVWLGTFDTAEAAAKAYDAAAINFRGSKAKINFPPSLDGINSRSSTAESTPSSRESEHNAPVELDLMRCVVGEASSVGGYQFFVNGNHQTVALIPHAQPVMFFGVQPAMAMNRVHPYPIHQMEQHFDGGYGRRAESESGSSSVPDYIPRDTSNSKREINLDLNLAPPTVEV</sequence>
<name>A0ACB9GBP9_CICIN</name>
<dbReference type="Proteomes" id="UP001055811">
    <property type="component" value="Linkage Group LG02"/>
</dbReference>
<gene>
    <name evidence="1" type="ORF">L2E82_10613</name>
</gene>
<evidence type="ECO:0000313" key="1">
    <source>
        <dbReference type="EMBL" id="KAI3780628.1"/>
    </source>
</evidence>
<reference evidence="2" key="1">
    <citation type="journal article" date="2022" name="Mol. Ecol. Resour.">
        <title>The genomes of chicory, endive, great burdock and yacon provide insights into Asteraceae palaeo-polyploidization history and plant inulin production.</title>
        <authorList>
            <person name="Fan W."/>
            <person name="Wang S."/>
            <person name="Wang H."/>
            <person name="Wang A."/>
            <person name="Jiang F."/>
            <person name="Liu H."/>
            <person name="Zhao H."/>
            <person name="Xu D."/>
            <person name="Zhang Y."/>
        </authorList>
    </citation>
    <scope>NUCLEOTIDE SEQUENCE [LARGE SCALE GENOMIC DNA]</scope>
    <source>
        <strain evidence="2">cv. Punajuju</strain>
    </source>
</reference>
<keyword evidence="2" id="KW-1185">Reference proteome</keyword>
<accession>A0ACB9GBP9</accession>
<dbReference type="EMBL" id="CM042010">
    <property type="protein sequence ID" value="KAI3780628.1"/>
    <property type="molecule type" value="Genomic_DNA"/>
</dbReference>
<evidence type="ECO:0000313" key="2">
    <source>
        <dbReference type="Proteomes" id="UP001055811"/>
    </source>
</evidence>
<comment type="caution">
    <text evidence="1">The sequence shown here is derived from an EMBL/GenBank/DDBJ whole genome shotgun (WGS) entry which is preliminary data.</text>
</comment>
<proteinExistence type="predicted"/>
<reference evidence="1 2" key="2">
    <citation type="journal article" date="2022" name="Mol. Ecol. Resour.">
        <title>The genomes of chicory, endive, great burdock and yacon provide insights into Asteraceae paleo-polyploidization history and plant inulin production.</title>
        <authorList>
            <person name="Fan W."/>
            <person name="Wang S."/>
            <person name="Wang H."/>
            <person name="Wang A."/>
            <person name="Jiang F."/>
            <person name="Liu H."/>
            <person name="Zhao H."/>
            <person name="Xu D."/>
            <person name="Zhang Y."/>
        </authorList>
    </citation>
    <scope>NUCLEOTIDE SEQUENCE [LARGE SCALE GENOMIC DNA]</scope>
    <source>
        <strain evidence="2">cv. Punajuju</strain>
        <tissue evidence="1">Leaves</tissue>
    </source>
</reference>
<organism evidence="1 2">
    <name type="scientific">Cichorium intybus</name>
    <name type="common">Chicory</name>
    <dbReference type="NCBI Taxonomy" id="13427"/>
    <lineage>
        <taxon>Eukaryota</taxon>
        <taxon>Viridiplantae</taxon>
        <taxon>Streptophyta</taxon>
        <taxon>Embryophyta</taxon>
        <taxon>Tracheophyta</taxon>
        <taxon>Spermatophyta</taxon>
        <taxon>Magnoliopsida</taxon>
        <taxon>eudicotyledons</taxon>
        <taxon>Gunneridae</taxon>
        <taxon>Pentapetalae</taxon>
        <taxon>asterids</taxon>
        <taxon>campanulids</taxon>
        <taxon>Asterales</taxon>
        <taxon>Asteraceae</taxon>
        <taxon>Cichorioideae</taxon>
        <taxon>Cichorieae</taxon>
        <taxon>Cichoriinae</taxon>
        <taxon>Cichorium</taxon>
    </lineage>
</organism>